<evidence type="ECO:0000313" key="3">
    <source>
        <dbReference type="EMBL" id="CAB3738529.1"/>
    </source>
</evidence>
<dbReference type="InterPro" id="IPR018773">
    <property type="entry name" value="MeTrfase_reg_dom_prd"/>
</dbReference>
<gene>
    <name evidence="3" type="ORF">LMG3458_05526</name>
</gene>
<dbReference type="Pfam" id="PF10119">
    <property type="entry name" value="MethyTransf_Reg"/>
    <property type="match status" value="1"/>
</dbReference>
<sequence>MTEPDLLNQAISDTYDETPYTSNAFAQTAPGHLRAVAHLYGLDSAPLEQARVLELGSAAGGNLIPFAAAYPDADVVGIDLSPEQIAAGQKIVQQLGLRNLDLRALSITDIDDSLGKFDYIICHGVFSWVPPVVRDAILRVCRDNLAPNGIAYISYNTYPGWKASDVLRDAMQLNSFAATTPAEKLKKAREMLQLMEFGLAPSNPMREALRQAANKLSPHPDHYLFHEYLETINSPCYFLEFIANIQQAGLAYVSDAQPEGSFASNYGTATAAMLSSMSADADRTMREQYLDFAVGRQFRQSLLVHAERAPQILDRPEANHFGAMHFAAQLVTEPERDQANPGHRHFRAPSGVGLATHDASMVALIEALQHAWPAPVTFDEARTITGTKSPHTGDELEHTTLLHLVTLLNCGALRYRRESVGYTDSPAKPKLIPAARELIEAAGQQSLQVGHSNLWHQMVNVSADPAARYVAVLLDGSLTQAELRTRLRDALTSGHLPHPDGLALKGARNADPVAQALLVRILAALRVGGLLM</sequence>
<evidence type="ECO:0000259" key="2">
    <source>
        <dbReference type="Pfam" id="PF10119"/>
    </source>
</evidence>
<dbReference type="InterPro" id="IPR013217">
    <property type="entry name" value="Methyltransf_12"/>
</dbReference>
<dbReference type="Pfam" id="PF08242">
    <property type="entry name" value="Methyltransf_12"/>
    <property type="match status" value="1"/>
</dbReference>
<dbReference type="PANTHER" id="PTHR43667">
    <property type="entry name" value="CYCLOPROPANE-FATTY-ACYL-PHOSPHOLIPID SYNTHASE"/>
    <property type="match status" value="1"/>
</dbReference>
<evidence type="ECO:0000313" key="4">
    <source>
        <dbReference type="Proteomes" id="UP000494111"/>
    </source>
</evidence>
<dbReference type="RefSeq" id="WP_175193822.1">
    <property type="nucleotide sequence ID" value="NZ_CADIJO010000031.1"/>
</dbReference>
<dbReference type="EMBL" id="CADIJO010000031">
    <property type="protein sequence ID" value="CAB3738529.1"/>
    <property type="molecule type" value="Genomic_DNA"/>
</dbReference>
<feature type="domain" description="Methyltransferase type 12" evidence="1">
    <location>
        <begin position="53"/>
        <end position="150"/>
    </location>
</feature>
<evidence type="ECO:0000259" key="1">
    <source>
        <dbReference type="Pfam" id="PF08242"/>
    </source>
</evidence>
<name>A0A6S7AQI6_9BURK</name>
<reference evidence="3 4" key="1">
    <citation type="submission" date="2020-04" db="EMBL/GenBank/DDBJ databases">
        <authorList>
            <person name="De Canck E."/>
        </authorList>
    </citation>
    <scope>NUCLEOTIDE SEQUENCE [LARGE SCALE GENOMIC DNA]</scope>
    <source>
        <strain evidence="3 4">LMG 3458</strain>
    </source>
</reference>
<proteinExistence type="predicted"/>
<dbReference type="Gene3D" id="3.40.50.150">
    <property type="entry name" value="Vaccinia Virus protein VP39"/>
    <property type="match status" value="1"/>
</dbReference>
<protein>
    <submittedName>
        <fullName evidence="3">Uncharacterized protein</fullName>
    </submittedName>
</protein>
<dbReference type="PANTHER" id="PTHR43667:SF2">
    <property type="entry name" value="FATTY ACID C-METHYL TRANSFERASE"/>
    <property type="match status" value="1"/>
</dbReference>
<accession>A0A6S7AQI6</accession>
<dbReference type="CDD" id="cd02440">
    <property type="entry name" value="AdoMet_MTases"/>
    <property type="match status" value="1"/>
</dbReference>
<dbReference type="SUPFAM" id="SSF53335">
    <property type="entry name" value="S-adenosyl-L-methionine-dependent methyltransferases"/>
    <property type="match status" value="1"/>
</dbReference>
<feature type="domain" description="Methyltransferase regulatory" evidence="2">
    <location>
        <begin position="221"/>
        <end position="305"/>
    </location>
</feature>
<dbReference type="AlphaFoldDB" id="A0A6S7AQI6"/>
<dbReference type="Proteomes" id="UP000494111">
    <property type="component" value="Unassembled WGS sequence"/>
</dbReference>
<organism evidence="3 4">
    <name type="scientific">Achromobacter deleyi</name>
    <dbReference type="NCBI Taxonomy" id="1353891"/>
    <lineage>
        <taxon>Bacteria</taxon>
        <taxon>Pseudomonadati</taxon>
        <taxon>Pseudomonadota</taxon>
        <taxon>Betaproteobacteria</taxon>
        <taxon>Burkholderiales</taxon>
        <taxon>Alcaligenaceae</taxon>
        <taxon>Achromobacter</taxon>
    </lineage>
</organism>
<dbReference type="InterPro" id="IPR029063">
    <property type="entry name" value="SAM-dependent_MTases_sf"/>
</dbReference>
<dbReference type="InterPro" id="IPR050723">
    <property type="entry name" value="CFA/CMAS"/>
</dbReference>